<name>A0A939C799_9ARCH</name>
<dbReference type="InterPro" id="IPR003737">
    <property type="entry name" value="GlcNAc_PI_deacetylase-related"/>
</dbReference>
<gene>
    <name evidence="1" type="ORF">JW744_03105</name>
</gene>
<dbReference type="Proteomes" id="UP000809243">
    <property type="component" value="Unassembled WGS sequence"/>
</dbReference>
<dbReference type="PANTHER" id="PTHR12993">
    <property type="entry name" value="N-ACETYLGLUCOSAMINYL-PHOSPHATIDYLINOSITOL DE-N-ACETYLASE-RELATED"/>
    <property type="match status" value="1"/>
</dbReference>
<reference evidence="1" key="1">
    <citation type="submission" date="2021-01" db="EMBL/GenBank/DDBJ databases">
        <title>Active Sulfur Cycling in an Early Earth Analoge.</title>
        <authorList>
            <person name="Hahn C.R."/>
            <person name="Youssef N.H."/>
            <person name="Elshahed M."/>
        </authorList>
    </citation>
    <scope>NUCLEOTIDE SEQUENCE</scope>
    <source>
        <strain evidence="1">Zod_Metabat.1151</strain>
    </source>
</reference>
<dbReference type="AlphaFoldDB" id="A0A939C799"/>
<sequence>MVKALVVVAHPDDETIWCGGTILTHPNWKWVILSLCRADDKDRAPKFRKACRKLKAKCAMSDLEDEHPEKKLKSIEEVKRRVRAMLEEARAGSWFDYVFTHGSNGEYNHNRHKEVHRAVKEMIEERELACKKIFFFNYRLNERSTHCEPATRNAELNMRLSEEITRKKTLLISSIYEFSIESFEQRSAQRVESFQVVDL</sequence>
<dbReference type="PANTHER" id="PTHR12993:SF11">
    <property type="entry name" value="N-ACETYLGLUCOSAMINYL-PHOSPHATIDYLINOSITOL DE-N-ACETYLASE"/>
    <property type="match status" value="1"/>
</dbReference>
<dbReference type="Gene3D" id="3.40.50.10320">
    <property type="entry name" value="LmbE-like"/>
    <property type="match status" value="1"/>
</dbReference>
<dbReference type="Pfam" id="PF02585">
    <property type="entry name" value="PIG-L"/>
    <property type="match status" value="1"/>
</dbReference>
<comment type="caution">
    <text evidence="1">The sequence shown here is derived from an EMBL/GenBank/DDBJ whole genome shotgun (WGS) entry which is preliminary data.</text>
</comment>
<dbReference type="EMBL" id="JAFGDB010000049">
    <property type="protein sequence ID" value="MBN2067429.1"/>
    <property type="molecule type" value="Genomic_DNA"/>
</dbReference>
<dbReference type="InterPro" id="IPR024078">
    <property type="entry name" value="LmbE-like_dom_sf"/>
</dbReference>
<protein>
    <submittedName>
        <fullName evidence="1">PIG-L family deacetylase</fullName>
    </submittedName>
</protein>
<evidence type="ECO:0000313" key="1">
    <source>
        <dbReference type="EMBL" id="MBN2067429.1"/>
    </source>
</evidence>
<dbReference type="GO" id="GO:0016811">
    <property type="term" value="F:hydrolase activity, acting on carbon-nitrogen (but not peptide) bonds, in linear amides"/>
    <property type="evidence" value="ECO:0007669"/>
    <property type="project" value="TreeGrafter"/>
</dbReference>
<dbReference type="SUPFAM" id="SSF102588">
    <property type="entry name" value="LmbE-like"/>
    <property type="match status" value="1"/>
</dbReference>
<organism evidence="1 2">
    <name type="scientific">Candidatus Iainarchaeum sp</name>
    <dbReference type="NCBI Taxonomy" id="3101447"/>
    <lineage>
        <taxon>Archaea</taxon>
        <taxon>Candidatus Iainarchaeota</taxon>
        <taxon>Candidatus Iainarchaeia</taxon>
        <taxon>Candidatus Iainarchaeales</taxon>
        <taxon>Candidatus Iainarchaeaceae</taxon>
        <taxon>Candidatus Iainarchaeum</taxon>
    </lineage>
</organism>
<accession>A0A939C799</accession>
<evidence type="ECO:0000313" key="2">
    <source>
        <dbReference type="Proteomes" id="UP000809243"/>
    </source>
</evidence>
<proteinExistence type="predicted"/>